<dbReference type="SUPFAM" id="SSF51445">
    <property type="entry name" value="(Trans)glycosidases"/>
    <property type="match status" value="1"/>
</dbReference>
<comment type="similarity">
    <text evidence="1">Belongs to the glycosyl hydrolase 2 family.</text>
</comment>
<evidence type="ECO:0000313" key="10">
    <source>
        <dbReference type="Proteomes" id="UP000186132"/>
    </source>
</evidence>
<evidence type="ECO:0000256" key="3">
    <source>
        <dbReference type="ARBA" id="ARBA00022801"/>
    </source>
</evidence>
<dbReference type="OrthoDB" id="9762066at2"/>
<keyword evidence="5" id="KW-0326">Glycosidase</keyword>
<proteinExistence type="inferred from homology"/>
<dbReference type="InterPro" id="IPR006102">
    <property type="entry name" value="Ig-like_GH2"/>
</dbReference>
<dbReference type="Gene3D" id="3.20.20.80">
    <property type="entry name" value="Glycosidases"/>
    <property type="match status" value="1"/>
</dbReference>
<evidence type="ECO:0000259" key="8">
    <source>
        <dbReference type="SMART" id="SM00560"/>
    </source>
</evidence>
<reference evidence="9 10" key="1">
    <citation type="submission" date="2016-11" db="EMBL/GenBank/DDBJ databases">
        <authorList>
            <person name="Jaros S."/>
            <person name="Januszkiewicz K."/>
            <person name="Wedrychowicz H."/>
        </authorList>
    </citation>
    <scope>NUCLEOTIDE SEQUENCE [LARGE SCALE GENOMIC DNA]</scope>
    <source>
        <strain evidence="9 10">DSM 45627</strain>
    </source>
</reference>
<dbReference type="SMART" id="SM00560">
    <property type="entry name" value="LamGL"/>
    <property type="match status" value="1"/>
</dbReference>
<dbReference type="PANTHER" id="PTHR42732:SF2">
    <property type="entry name" value="BETA-MANNOSIDASE"/>
    <property type="match status" value="1"/>
</dbReference>
<dbReference type="Pfam" id="PF13385">
    <property type="entry name" value="Laminin_G_3"/>
    <property type="match status" value="1"/>
</dbReference>
<dbReference type="Gene3D" id="2.60.120.260">
    <property type="entry name" value="Galactose-binding domain-like"/>
    <property type="match status" value="1"/>
</dbReference>
<dbReference type="InterPro" id="IPR013783">
    <property type="entry name" value="Ig-like_fold"/>
</dbReference>
<feature type="region of interest" description="Disordered" evidence="6">
    <location>
        <begin position="33"/>
        <end position="62"/>
    </location>
</feature>
<dbReference type="SUPFAM" id="SSF49899">
    <property type="entry name" value="Concanavalin A-like lectins/glucanases"/>
    <property type="match status" value="1"/>
</dbReference>
<dbReference type="PROSITE" id="PS51318">
    <property type="entry name" value="TAT"/>
    <property type="match status" value="1"/>
</dbReference>
<evidence type="ECO:0000313" key="9">
    <source>
        <dbReference type="EMBL" id="SHG98967.1"/>
    </source>
</evidence>
<protein>
    <submittedName>
        <fullName evidence="9">Glycosyl hydrolases family 2, TIM barrel domain</fullName>
    </submittedName>
</protein>
<dbReference type="Gene3D" id="2.60.120.200">
    <property type="match status" value="1"/>
</dbReference>
<dbReference type="InterPro" id="IPR013320">
    <property type="entry name" value="ConA-like_dom_sf"/>
</dbReference>
<evidence type="ECO:0000256" key="1">
    <source>
        <dbReference type="ARBA" id="ARBA00007401"/>
    </source>
</evidence>
<dbReference type="Pfam" id="PF02836">
    <property type="entry name" value="Glyco_hydro_2_C"/>
    <property type="match status" value="1"/>
</dbReference>
<feature type="signal peptide" evidence="7">
    <location>
        <begin position="1"/>
        <end position="29"/>
    </location>
</feature>
<keyword evidence="2 7" id="KW-0732">Signal</keyword>
<dbReference type="Pfam" id="PF02837">
    <property type="entry name" value="Glyco_hydro_2_N"/>
    <property type="match status" value="1"/>
</dbReference>
<dbReference type="AlphaFoldDB" id="A0A1M5PBA3"/>
<dbReference type="InterPro" id="IPR051913">
    <property type="entry name" value="GH2_Domain-Containing"/>
</dbReference>
<name>A0A1M5PBA3_9ACTN</name>
<dbReference type="PANTHER" id="PTHR42732">
    <property type="entry name" value="BETA-GALACTOSIDASE"/>
    <property type="match status" value="1"/>
</dbReference>
<keyword evidence="3 9" id="KW-0378">Hydrolase</keyword>
<evidence type="ECO:0000256" key="6">
    <source>
        <dbReference type="SAM" id="MobiDB-lite"/>
    </source>
</evidence>
<keyword evidence="10" id="KW-1185">Reference proteome</keyword>
<dbReference type="InterPro" id="IPR006104">
    <property type="entry name" value="Glyco_hydro_2_N"/>
</dbReference>
<dbReference type="GO" id="GO:0004553">
    <property type="term" value="F:hydrolase activity, hydrolyzing O-glycosyl compounds"/>
    <property type="evidence" value="ECO:0007669"/>
    <property type="project" value="InterPro"/>
</dbReference>
<dbReference type="InterPro" id="IPR008979">
    <property type="entry name" value="Galactose-bd-like_sf"/>
</dbReference>
<sequence>MFSSSSRRRRLPAGLTAAVLALSAAGGIAAGSAADAAPSGWHAKTPPLSTPWTSQVGPNNALPEYPRPQLTRNAWTNLNGVWQFAGADEGEKPPVGQTLAERILVPYPVESALSGIMRHEDRMWYRRTVTVPKSWHGQHLLLHFGAVDYDTTVWVNGTKVVHHKGGYDAFSADITSAVHAGGKQEILVGVSDPTDSGEQPIGKQRNDPSGIFYTPTSGIWQTVWLEPVAYTHVDSLVTTPNVARKQLTVKPVVTGAQDGDTVVVTASTKGTQVARATGAAGSAVTLAFAKPHLWSPNDPFLYDLTVKVKHRGTVVDSVGSYAGLRSVTVHKDAQGKPRLLLNGKPIFSMATLDQGFWPDGIYTAPTDDALKFDLEQHKQLGFNSVRKHIKVEPDRWYYWADKLGLLVWQDMPATNSDRHPSAAGQQQFLKELHTMIDQHRSETSIIGWVPFNEGWGEFDPVSTAAQVKKWDPTRLVDADSGVNCCASLPDSGEGDVYDDHTYLGPGTPTSDGKRLTIDGEYGGLGLIDKAHDWPGTPGSYQLFPDKAALTAKYVELQKKLVQVENQCGVSAAIYTQITDVENEVNGFWTYDRQVEKMDPAAVRKANLAVVRAAPGAYSGANAPTYPAGQQNPVASYALDEGSGTVAHDAAGSHDATTTGSPQWVPGHTGTALQLDGSSQAAVTKDRVVDTAGNFSVSAWVKLDSTGHFATAVGEDTDSASAFFLQYSQADNRFAFSTVGGRALADTAPQLNTWYRLTGVHDAATGTYTLYVDGTAQQQVHRQCLGDAASGPLTIGRGQYGGSPTDYWPGTIDDVRVWNRALSAADVAALGSAARR</sequence>
<evidence type="ECO:0000256" key="4">
    <source>
        <dbReference type="ARBA" id="ARBA00023157"/>
    </source>
</evidence>
<dbReference type="Gene3D" id="2.60.40.10">
    <property type="entry name" value="Immunoglobulins"/>
    <property type="match status" value="1"/>
</dbReference>
<dbReference type="RefSeq" id="WP_073391266.1">
    <property type="nucleotide sequence ID" value="NZ_FQVU01000004.1"/>
</dbReference>
<dbReference type="STRING" id="1206085.SAMN05443575_3030"/>
<feature type="chain" id="PRO_5039273788" evidence="7">
    <location>
        <begin position="30"/>
        <end position="835"/>
    </location>
</feature>
<dbReference type="InterPro" id="IPR036156">
    <property type="entry name" value="Beta-gal/glucu_dom_sf"/>
</dbReference>
<dbReference type="Pfam" id="PF00703">
    <property type="entry name" value="Glyco_hydro_2"/>
    <property type="match status" value="1"/>
</dbReference>
<dbReference type="SUPFAM" id="SSF49303">
    <property type="entry name" value="beta-Galactosidase/glucuronidase domain"/>
    <property type="match status" value="1"/>
</dbReference>
<dbReference type="InterPro" id="IPR006558">
    <property type="entry name" value="LamG-like"/>
</dbReference>
<evidence type="ECO:0000256" key="7">
    <source>
        <dbReference type="SAM" id="SignalP"/>
    </source>
</evidence>
<accession>A0A1M5PBA3</accession>
<feature type="region of interest" description="Disordered" evidence="6">
    <location>
        <begin position="645"/>
        <end position="669"/>
    </location>
</feature>
<gene>
    <name evidence="9" type="ORF">SAMN05443575_3030</name>
</gene>
<evidence type="ECO:0000256" key="2">
    <source>
        <dbReference type="ARBA" id="ARBA00022729"/>
    </source>
</evidence>
<dbReference type="Proteomes" id="UP000186132">
    <property type="component" value="Unassembled WGS sequence"/>
</dbReference>
<dbReference type="EMBL" id="FQVU01000004">
    <property type="protein sequence ID" value="SHG98967.1"/>
    <property type="molecule type" value="Genomic_DNA"/>
</dbReference>
<keyword evidence="4" id="KW-1015">Disulfide bond</keyword>
<dbReference type="InterPro" id="IPR006103">
    <property type="entry name" value="Glyco_hydro_2_cat"/>
</dbReference>
<dbReference type="SUPFAM" id="SSF49785">
    <property type="entry name" value="Galactose-binding domain-like"/>
    <property type="match status" value="1"/>
</dbReference>
<evidence type="ECO:0000256" key="5">
    <source>
        <dbReference type="ARBA" id="ARBA00023295"/>
    </source>
</evidence>
<organism evidence="9 10">
    <name type="scientific">Jatrophihabitans endophyticus</name>
    <dbReference type="NCBI Taxonomy" id="1206085"/>
    <lineage>
        <taxon>Bacteria</taxon>
        <taxon>Bacillati</taxon>
        <taxon>Actinomycetota</taxon>
        <taxon>Actinomycetes</taxon>
        <taxon>Jatrophihabitantales</taxon>
        <taxon>Jatrophihabitantaceae</taxon>
        <taxon>Jatrophihabitans</taxon>
    </lineage>
</organism>
<dbReference type="GO" id="GO:0005975">
    <property type="term" value="P:carbohydrate metabolic process"/>
    <property type="evidence" value="ECO:0007669"/>
    <property type="project" value="InterPro"/>
</dbReference>
<dbReference type="InterPro" id="IPR006311">
    <property type="entry name" value="TAT_signal"/>
</dbReference>
<dbReference type="InterPro" id="IPR017853">
    <property type="entry name" value="GH"/>
</dbReference>
<feature type="domain" description="LamG-like jellyroll fold" evidence="8">
    <location>
        <begin position="692"/>
        <end position="824"/>
    </location>
</feature>